<keyword evidence="2" id="KW-1185">Reference proteome</keyword>
<evidence type="ECO:0000313" key="1">
    <source>
        <dbReference type="EMBL" id="KAI5674633.1"/>
    </source>
</evidence>
<reference evidence="2" key="1">
    <citation type="journal article" date="2023" name="Nat. Plants">
        <title>Single-cell RNA sequencing provides a high-resolution roadmap for understanding the multicellular compartmentation of specialized metabolism.</title>
        <authorList>
            <person name="Sun S."/>
            <person name="Shen X."/>
            <person name="Li Y."/>
            <person name="Li Y."/>
            <person name="Wang S."/>
            <person name="Li R."/>
            <person name="Zhang H."/>
            <person name="Shen G."/>
            <person name="Guo B."/>
            <person name="Wei J."/>
            <person name="Xu J."/>
            <person name="St-Pierre B."/>
            <person name="Chen S."/>
            <person name="Sun C."/>
        </authorList>
    </citation>
    <scope>NUCLEOTIDE SEQUENCE [LARGE SCALE GENOMIC DNA]</scope>
</reference>
<name>A0ACC0BPR2_CATRO</name>
<proteinExistence type="predicted"/>
<dbReference type="Proteomes" id="UP001060085">
    <property type="component" value="Linkage Group LG03"/>
</dbReference>
<organism evidence="1 2">
    <name type="scientific">Catharanthus roseus</name>
    <name type="common">Madagascar periwinkle</name>
    <name type="synonym">Vinca rosea</name>
    <dbReference type="NCBI Taxonomy" id="4058"/>
    <lineage>
        <taxon>Eukaryota</taxon>
        <taxon>Viridiplantae</taxon>
        <taxon>Streptophyta</taxon>
        <taxon>Embryophyta</taxon>
        <taxon>Tracheophyta</taxon>
        <taxon>Spermatophyta</taxon>
        <taxon>Magnoliopsida</taxon>
        <taxon>eudicotyledons</taxon>
        <taxon>Gunneridae</taxon>
        <taxon>Pentapetalae</taxon>
        <taxon>asterids</taxon>
        <taxon>lamiids</taxon>
        <taxon>Gentianales</taxon>
        <taxon>Apocynaceae</taxon>
        <taxon>Rauvolfioideae</taxon>
        <taxon>Vinceae</taxon>
        <taxon>Catharanthinae</taxon>
        <taxon>Catharanthus</taxon>
    </lineage>
</organism>
<accession>A0ACC0BPR2</accession>
<evidence type="ECO:0000313" key="2">
    <source>
        <dbReference type="Proteomes" id="UP001060085"/>
    </source>
</evidence>
<comment type="caution">
    <text evidence="1">The sequence shown here is derived from an EMBL/GenBank/DDBJ whole genome shotgun (WGS) entry which is preliminary data.</text>
</comment>
<protein>
    <submittedName>
        <fullName evidence="1">Uncharacterized protein</fullName>
    </submittedName>
</protein>
<sequence length="149" mass="15853">MDMDRYEHNQISGKTVILASAAGLALGGPFLALMGFSFIASLTLLLVTSPLLIIFSPLMFGAGCIFALAMAGFAVAAAMAFVGLSSIALIFRSFGAGKVIQLPLIGFGGDASRKFIESGEAGMDQSKDWNDYFHHRIQNPQENSLLFKA</sequence>
<gene>
    <name evidence="1" type="ORF">M9H77_14997</name>
</gene>
<dbReference type="EMBL" id="CM044703">
    <property type="protein sequence ID" value="KAI5674633.1"/>
    <property type="molecule type" value="Genomic_DNA"/>
</dbReference>